<dbReference type="AlphaFoldDB" id="A0A7Z0D2E7"/>
<evidence type="ECO:0000256" key="1">
    <source>
        <dbReference type="ARBA" id="ARBA00001974"/>
    </source>
</evidence>
<dbReference type="SMART" id="SM00893">
    <property type="entry name" value="ETF"/>
    <property type="match status" value="1"/>
</dbReference>
<comment type="similarity">
    <text evidence="2">Belongs to the ETF beta-subunit/FixA family.</text>
</comment>
<dbReference type="InterPro" id="IPR012255">
    <property type="entry name" value="ETF_b"/>
</dbReference>
<dbReference type="GO" id="GO:0005829">
    <property type="term" value="C:cytosol"/>
    <property type="evidence" value="ECO:0007669"/>
    <property type="project" value="TreeGrafter"/>
</dbReference>
<reference evidence="9 10" key="1">
    <citation type="submission" date="2020-07" db="EMBL/GenBank/DDBJ databases">
        <title>Sequencing the genomes of 1000 actinobacteria strains.</title>
        <authorList>
            <person name="Klenk H.-P."/>
        </authorList>
    </citation>
    <scope>NUCLEOTIDE SEQUENCE [LARGE SCALE GENOMIC DNA]</scope>
    <source>
        <strain evidence="9 10">DSM 26341</strain>
    </source>
</reference>
<evidence type="ECO:0000256" key="3">
    <source>
        <dbReference type="ARBA" id="ARBA00011355"/>
    </source>
</evidence>
<proteinExistence type="inferred from homology"/>
<dbReference type="Proteomes" id="UP000539111">
    <property type="component" value="Unassembled WGS sequence"/>
</dbReference>
<accession>A0A7Z0D2E7</accession>
<comment type="subunit">
    <text evidence="3">Heterodimer of an alpha and a beta subunit.</text>
</comment>
<evidence type="ECO:0000256" key="7">
    <source>
        <dbReference type="ARBA" id="ARBA00025649"/>
    </source>
</evidence>
<keyword evidence="10" id="KW-1185">Reference proteome</keyword>
<dbReference type="GO" id="GO:0009055">
    <property type="term" value="F:electron transfer activity"/>
    <property type="evidence" value="ECO:0007669"/>
    <property type="project" value="InterPro"/>
</dbReference>
<name>A0A7Z0D2E7_9MICO</name>
<comment type="caution">
    <text evidence="9">The sequence shown here is derived from an EMBL/GenBank/DDBJ whole genome shotgun (WGS) entry which is preliminary data.</text>
</comment>
<keyword evidence="5" id="KW-0813">Transport</keyword>
<organism evidence="9 10">
    <name type="scientific">Spelaeicoccus albus</name>
    <dbReference type="NCBI Taxonomy" id="1280376"/>
    <lineage>
        <taxon>Bacteria</taxon>
        <taxon>Bacillati</taxon>
        <taxon>Actinomycetota</taxon>
        <taxon>Actinomycetes</taxon>
        <taxon>Micrococcales</taxon>
        <taxon>Brevibacteriaceae</taxon>
        <taxon>Spelaeicoccus</taxon>
    </lineage>
</organism>
<evidence type="ECO:0000259" key="8">
    <source>
        <dbReference type="SMART" id="SM00893"/>
    </source>
</evidence>
<feature type="domain" description="Electron transfer flavoprotein alpha/beta-subunit N-terminal" evidence="8">
    <location>
        <begin position="45"/>
        <end position="238"/>
    </location>
</feature>
<dbReference type="InterPro" id="IPR033948">
    <property type="entry name" value="ETF_beta_N"/>
</dbReference>
<dbReference type="PANTHER" id="PTHR21294">
    <property type="entry name" value="ELECTRON TRANSFER FLAVOPROTEIN BETA-SUBUNIT"/>
    <property type="match status" value="1"/>
</dbReference>
<dbReference type="PIRSF" id="PIRSF000090">
    <property type="entry name" value="Beta-ETF"/>
    <property type="match status" value="1"/>
</dbReference>
<dbReference type="InterPro" id="IPR014730">
    <property type="entry name" value="ETF_a/b_N"/>
</dbReference>
<protein>
    <recommendedName>
        <fullName evidence="4">Electron transfer flavoprotein subunit beta</fullName>
    </recommendedName>
</protein>
<evidence type="ECO:0000256" key="6">
    <source>
        <dbReference type="ARBA" id="ARBA00022982"/>
    </source>
</evidence>
<dbReference type="PANTHER" id="PTHR21294:SF8">
    <property type="entry name" value="ELECTRON TRANSFER FLAVOPROTEIN SUBUNIT BETA"/>
    <property type="match status" value="1"/>
</dbReference>
<evidence type="ECO:0000313" key="9">
    <source>
        <dbReference type="EMBL" id="NYI67615.1"/>
    </source>
</evidence>
<dbReference type="EMBL" id="JACBZP010000001">
    <property type="protein sequence ID" value="NYI67615.1"/>
    <property type="molecule type" value="Genomic_DNA"/>
</dbReference>
<dbReference type="Pfam" id="PF01012">
    <property type="entry name" value="ETF"/>
    <property type="match status" value="1"/>
</dbReference>
<comment type="cofactor">
    <cofactor evidence="1">
        <name>FAD</name>
        <dbReference type="ChEBI" id="CHEBI:57692"/>
    </cofactor>
</comment>
<evidence type="ECO:0000256" key="2">
    <source>
        <dbReference type="ARBA" id="ARBA00007557"/>
    </source>
</evidence>
<dbReference type="Gene3D" id="3.40.50.620">
    <property type="entry name" value="HUPs"/>
    <property type="match status" value="1"/>
</dbReference>
<evidence type="ECO:0000256" key="5">
    <source>
        <dbReference type="ARBA" id="ARBA00022448"/>
    </source>
</evidence>
<dbReference type="InterPro" id="IPR014729">
    <property type="entry name" value="Rossmann-like_a/b/a_fold"/>
</dbReference>
<gene>
    <name evidence="9" type="ORF">BJY26_001921</name>
</gene>
<dbReference type="SUPFAM" id="SSF52402">
    <property type="entry name" value="Adenine nucleotide alpha hydrolases-like"/>
    <property type="match status" value="1"/>
</dbReference>
<evidence type="ECO:0000256" key="4">
    <source>
        <dbReference type="ARBA" id="ARBA00016797"/>
    </source>
</evidence>
<dbReference type="CDD" id="cd01714">
    <property type="entry name" value="ETF_beta"/>
    <property type="match status" value="1"/>
</dbReference>
<keyword evidence="6" id="KW-0249">Electron transport</keyword>
<comment type="function">
    <text evidence="7">The electron transfer flavoprotein serves as a specific electron acceptor for other dehydrogenases. It transfers the electrons to the main respiratory chain via ETF-ubiquinone oxidoreductase (ETF dehydrogenase).</text>
</comment>
<sequence>MSKGNDATRTDASPYEGEVDPKTMKIVVFVKFVPDAQSDRGFGSDDRVDRSVDGLLSELDEYPLEQALQIVEDAGDGEVVAVTMGPEDASDAVRKSLQIGANSGVHIVDDGLAGTDAAGTSLVLARAVEKIAEDGPVDLVLTGIASTDGGSSVVPAQVAERLGWPQVTFASTCEVADGVVRIRRDGDVSSETVEASLPAVVSVTDLINEPRYPSFKGIMKAKKKPVAEWSLDDLGIDAGQVGVGGAWTRVERITERPARTAGEVVADEGDGGNALIEFLAGRKLV</sequence>
<evidence type="ECO:0000313" key="10">
    <source>
        <dbReference type="Proteomes" id="UP000539111"/>
    </source>
</evidence>